<protein>
    <recommendedName>
        <fullName evidence="10">Type II secretion system protein L</fullName>
        <shortName evidence="10">T2SS protein L</shortName>
    </recommendedName>
</protein>
<dbReference type="InterPro" id="IPR007812">
    <property type="entry name" value="T2SS_protein-GspL"/>
</dbReference>
<evidence type="ECO:0000259" key="11">
    <source>
        <dbReference type="Pfam" id="PF05134"/>
    </source>
</evidence>
<gene>
    <name evidence="13" type="ORF">C4900_11380</name>
</gene>
<evidence type="ECO:0000256" key="6">
    <source>
        <dbReference type="ARBA" id="ARBA00022692"/>
    </source>
</evidence>
<name>A0A368HDH6_9GAMM</name>
<feature type="domain" description="GspL cytoplasmic actin-ATPase-like" evidence="11">
    <location>
        <begin position="76"/>
        <end position="217"/>
    </location>
</feature>
<dbReference type="Gene3D" id="3.30.420.380">
    <property type="match status" value="1"/>
</dbReference>
<dbReference type="Pfam" id="PF05134">
    <property type="entry name" value="T2SSL"/>
    <property type="match status" value="1"/>
</dbReference>
<dbReference type="GO" id="GO:0009276">
    <property type="term" value="C:Gram-negative-bacterium-type cell wall"/>
    <property type="evidence" value="ECO:0007669"/>
    <property type="project" value="InterPro"/>
</dbReference>
<evidence type="ECO:0000256" key="3">
    <source>
        <dbReference type="ARBA" id="ARBA00022448"/>
    </source>
</evidence>
<dbReference type="Pfam" id="PF12693">
    <property type="entry name" value="GspL_C"/>
    <property type="match status" value="1"/>
</dbReference>
<accession>A0A368HDH6</accession>
<evidence type="ECO:0000256" key="8">
    <source>
        <dbReference type="ARBA" id="ARBA00022989"/>
    </source>
</evidence>
<comment type="caution">
    <text evidence="13">The sequence shown here is derived from an EMBL/GenBank/DDBJ whole genome shotgun (WGS) entry which is preliminary data.</text>
</comment>
<dbReference type="AlphaFoldDB" id="A0A368HDH6"/>
<evidence type="ECO:0000259" key="12">
    <source>
        <dbReference type="Pfam" id="PF12693"/>
    </source>
</evidence>
<evidence type="ECO:0000256" key="9">
    <source>
        <dbReference type="ARBA" id="ARBA00023136"/>
    </source>
</evidence>
<organism evidence="13 14">
    <name type="scientific">Acidiferrobacter thiooxydans</name>
    <dbReference type="NCBI Taxonomy" id="163359"/>
    <lineage>
        <taxon>Bacteria</taxon>
        <taxon>Pseudomonadati</taxon>
        <taxon>Pseudomonadota</taxon>
        <taxon>Gammaproteobacteria</taxon>
        <taxon>Acidiferrobacterales</taxon>
        <taxon>Acidiferrobacteraceae</taxon>
        <taxon>Acidiferrobacter</taxon>
    </lineage>
</organism>
<keyword evidence="9" id="KW-0472">Membrane</keyword>
<dbReference type="InterPro" id="IPR024230">
    <property type="entry name" value="GspL_cyto_dom"/>
</dbReference>
<evidence type="ECO:0000313" key="14">
    <source>
        <dbReference type="Proteomes" id="UP000253250"/>
    </source>
</evidence>
<reference evidence="13 14" key="1">
    <citation type="submission" date="2018-02" db="EMBL/GenBank/DDBJ databases">
        <title>Insights into the biology of acidophilic members of the Acidiferrobacteraceae family derived from comparative genomic analyses.</title>
        <authorList>
            <person name="Issotta F."/>
            <person name="Thyssen C."/>
            <person name="Mena C."/>
            <person name="Moya A."/>
            <person name="Bellenberg S."/>
            <person name="Sproer C."/>
            <person name="Covarrubias P.C."/>
            <person name="Sand W."/>
            <person name="Quatrini R."/>
            <person name="Vera M."/>
        </authorList>
    </citation>
    <scope>NUCLEOTIDE SEQUENCE [LARGE SCALE GENOMIC DNA]</scope>
    <source>
        <strain evidence="14">m-1</strain>
    </source>
</reference>
<proteinExistence type="inferred from homology"/>
<dbReference type="InterPro" id="IPR025691">
    <property type="entry name" value="GspL_pp_dom"/>
</dbReference>
<evidence type="ECO:0000256" key="5">
    <source>
        <dbReference type="ARBA" id="ARBA00022519"/>
    </source>
</evidence>
<keyword evidence="7 10" id="KW-0653">Protein transport</keyword>
<dbReference type="Gene3D" id="3.30.1360.100">
    <property type="entry name" value="General secretion pathway protein M, EpsM"/>
    <property type="match status" value="1"/>
</dbReference>
<dbReference type="InterPro" id="IPR043129">
    <property type="entry name" value="ATPase_NBD"/>
</dbReference>
<dbReference type="GO" id="GO:0005886">
    <property type="term" value="C:plasma membrane"/>
    <property type="evidence" value="ECO:0007669"/>
    <property type="project" value="UniProtKB-SubCell"/>
</dbReference>
<evidence type="ECO:0000256" key="1">
    <source>
        <dbReference type="ARBA" id="ARBA00004377"/>
    </source>
</evidence>
<comment type="subcellular location">
    <subcellularLocation>
        <location evidence="1">Cell inner membrane</location>
        <topology evidence="1">Single-pass membrane protein</topology>
    </subcellularLocation>
</comment>
<sequence length="440" mass="47240">MGASSDHAYTHLRGLMRVGISSPVGSGSRMGKWREQAQTWLRAPGVPPWNVFLTPTFPEDPVVEWRGPDSEAGRGPLSALPEAARRAAIRVWTPAVETLLTVAQWPGRGRGRLTQALPYLLEEQLLADPESLVFSHRETDAGIFVAVTAKERLAAWREAVDEARLSATFCPVTLALPWRPRSWSCHYSDGQWAVRTGPYSGFGAASPLTRVPAALRQALEETGKTEAAPEAIVLFGGDEALRALIATDLGIPVIADPRPIAAGETPPFRLGETGGAVGASGVAALRALRPALIALFLVFVLGFARTVFDWVEFSHEETRVHAQMVSLFSANFPNVPVLDPARQMRQGVARLAARAGGATQGFLAVLTSASPALAGLAHGDLTRLQYRHGEVRCAVRLANFDALTALKQNLVRAGLVVRVTHVISHQGGVQALVTITRRAP</sequence>
<dbReference type="RefSeq" id="WP_114283120.1">
    <property type="nucleotide sequence ID" value="NZ_PSYR01000002.1"/>
</dbReference>
<keyword evidence="8" id="KW-1133">Transmembrane helix</keyword>
<dbReference type="Proteomes" id="UP000253250">
    <property type="component" value="Unassembled WGS sequence"/>
</dbReference>
<evidence type="ECO:0000313" key="13">
    <source>
        <dbReference type="EMBL" id="RCN56418.1"/>
    </source>
</evidence>
<dbReference type="CDD" id="cd24017">
    <property type="entry name" value="ASKHA_T2SSL_N"/>
    <property type="match status" value="1"/>
</dbReference>
<evidence type="ECO:0000256" key="4">
    <source>
        <dbReference type="ARBA" id="ARBA00022475"/>
    </source>
</evidence>
<dbReference type="OrthoDB" id="7011844at2"/>
<comment type="similarity">
    <text evidence="2 10">Belongs to the GSP L family.</text>
</comment>
<evidence type="ECO:0000256" key="10">
    <source>
        <dbReference type="PIRNR" id="PIRNR015761"/>
    </source>
</evidence>
<evidence type="ECO:0000256" key="2">
    <source>
        <dbReference type="ARBA" id="ARBA00005318"/>
    </source>
</evidence>
<keyword evidence="6" id="KW-0812">Transmembrane</keyword>
<keyword evidence="4" id="KW-1003">Cell membrane</keyword>
<keyword evidence="3 10" id="KW-0813">Transport</keyword>
<dbReference type="PIRSF" id="PIRSF015761">
    <property type="entry name" value="Protein_L"/>
    <property type="match status" value="1"/>
</dbReference>
<evidence type="ECO:0000256" key="7">
    <source>
        <dbReference type="ARBA" id="ARBA00022927"/>
    </source>
</evidence>
<dbReference type="GO" id="GO:0015627">
    <property type="term" value="C:type II protein secretion system complex"/>
    <property type="evidence" value="ECO:0007669"/>
    <property type="project" value="InterPro"/>
</dbReference>
<dbReference type="EMBL" id="PSYR01000002">
    <property type="protein sequence ID" value="RCN56418.1"/>
    <property type="molecule type" value="Genomic_DNA"/>
</dbReference>
<comment type="function">
    <text evidence="10">Inner membrane component of the type II secretion system required for the energy-dependent secretion of extracellular factors such as proteases and toxins from the periplasm.</text>
</comment>
<dbReference type="NCBIfam" id="TIGR01709">
    <property type="entry name" value="typeII_sec_gspL"/>
    <property type="match status" value="1"/>
</dbReference>
<feature type="domain" description="GspL periplasmic" evidence="12">
    <location>
        <begin position="287"/>
        <end position="436"/>
    </location>
</feature>
<dbReference type="SUPFAM" id="SSF53067">
    <property type="entry name" value="Actin-like ATPase domain"/>
    <property type="match status" value="1"/>
</dbReference>
<dbReference type="GO" id="GO:0015628">
    <property type="term" value="P:protein secretion by the type II secretion system"/>
    <property type="evidence" value="ECO:0007669"/>
    <property type="project" value="InterPro"/>
</dbReference>
<keyword evidence="14" id="KW-1185">Reference proteome</keyword>
<keyword evidence="5" id="KW-0997">Cell inner membrane</keyword>